<name>A0AAV7HIW2_COTGL</name>
<feature type="region of interest" description="Disordered" evidence="1">
    <location>
        <begin position="57"/>
        <end position="81"/>
    </location>
</feature>
<protein>
    <submittedName>
        <fullName evidence="2">Uncharacterized protein</fullName>
    </submittedName>
</protein>
<dbReference type="AlphaFoldDB" id="A0AAV7HIW2"/>
<gene>
    <name evidence="2" type="ORF">KQX54_012915</name>
</gene>
<feature type="compositionally biased region" description="Polar residues" evidence="1">
    <location>
        <begin position="68"/>
        <end position="79"/>
    </location>
</feature>
<proteinExistence type="predicted"/>
<evidence type="ECO:0000313" key="2">
    <source>
        <dbReference type="EMBL" id="KAH0540106.1"/>
    </source>
</evidence>
<evidence type="ECO:0000256" key="1">
    <source>
        <dbReference type="SAM" id="MobiDB-lite"/>
    </source>
</evidence>
<feature type="region of interest" description="Disordered" evidence="1">
    <location>
        <begin position="1"/>
        <end position="24"/>
    </location>
</feature>
<evidence type="ECO:0000313" key="3">
    <source>
        <dbReference type="Proteomes" id="UP000826195"/>
    </source>
</evidence>
<feature type="non-terminal residue" evidence="2">
    <location>
        <position position="119"/>
    </location>
</feature>
<reference evidence="2 3" key="1">
    <citation type="journal article" date="2021" name="J. Hered.">
        <title>A chromosome-level genome assembly of the parasitoid wasp, Cotesia glomerata (Hymenoptera: Braconidae).</title>
        <authorList>
            <person name="Pinto B.J."/>
            <person name="Weis J.J."/>
            <person name="Gamble T."/>
            <person name="Ode P.J."/>
            <person name="Paul R."/>
            <person name="Zaspel J.M."/>
        </authorList>
    </citation>
    <scope>NUCLEOTIDE SEQUENCE [LARGE SCALE GENOMIC DNA]</scope>
    <source>
        <strain evidence="2">CgM1</strain>
    </source>
</reference>
<keyword evidence="3" id="KW-1185">Reference proteome</keyword>
<dbReference type="EMBL" id="JAHXZJ010002609">
    <property type="protein sequence ID" value="KAH0540106.1"/>
    <property type="molecule type" value="Genomic_DNA"/>
</dbReference>
<accession>A0AAV7HIW2</accession>
<dbReference type="Proteomes" id="UP000826195">
    <property type="component" value="Unassembled WGS sequence"/>
</dbReference>
<organism evidence="2 3">
    <name type="scientific">Cotesia glomerata</name>
    <name type="common">Lepidopteran parasitic wasp</name>
    <name type="synonym">Apanteles glomeratus</name>
    <dbReference type="NCBI Taxonomy" id="32391"/>
    <lineage>
        <taxon>Eukaryota</taxon>
        <taxon>Metazoa</taxon>
        <taxon>Ecdysozoa</taxon>
        <taxon>Arthropoda</taxon>
        <taxon>Hexapoda</taxon>
        <taxon>Insecta</taxon>
        <taxon>Pterygota</taxon>
        <taxon>Neoptera</taxon>
        <taxon>Endopterygota</taxon>
        <taxon>Hymenoptera</taxon>
        <taxon>Apocrita</taxon>
        <taxon>Ichneumonoidea</taxon>
        <taxon>Braconidae</taxon>
        <taxon>Microgastrinae</taxon>
        <taxon>Cotesia</taxon>
    </lineage>
</organism>
<sequence length="119" mass="12848">MSGEEDPKPYSLRKHGDAPYAAGLPIVKPRKPKFQFTSPQGVDRTVDSGVGKSFYNYEISSDEEDLPSQESGTADSANNAPVVPTVPTTSIVPVAPVPFVAPAVLIVPEPPVEPRNWYR</sequence>
<comment type="caution">
    <text evidence="2">The sequence shown here is derived from an EMBL/GenBank/DDBJ whole genome shotgun (WGS) entry which is preliminary data.</text>
</comment>